<name>A0A8X6L3D4_TRICU</name>
<proteinExistence type="predicted"/>
<dbReference type="Pfam" id="PF04652">
    <property type="entry name" value="Vta1"/>
    <property type="match status" value="1"/>
</dbReference>
<feature type="domain" description="Vta1/callose synthase N-terminal" evidence="4">
    <location>
        <begin position="40"/>
        <end position="182"/>
    </location>
</feature>
<accession>A0A8X6L3D4</accession>
<reference evidence="5" key="1">
    <citation type="submission" date="2020-07" db="EMBL/GenBank/DDBJ databases">
        <title>Multicomponent nature underlies the extraordinary mechanical properties of spider dragline silk.</title>
        <authorList>
            <person name="Kono N."/>
            <person name="Nakamura H."/>
            <person name="Mori M."/>
            <person name="Yoshida Y."/>
            <person name="Ohtoshi R."/>
            <person name="Malay A.D."/>
            <person name="Moran D.A.P."/>
            <person name="Tomita M."/>
            <person name="Numata K."/>
            <person name="Arakawa K."/>
        </authorList>
    </citation>
    <scope>NUCLEOTIDE SEQUENCE</scope>
</reference>
<dbReference type="PANTHER" id="PTHR46009">
    <property type="entry name" value="VACUOLAR PROTEIN SORTING-ASSOCIATED PROTEIN VTA1 HOMOLOG"/>
    <property type="match status" value="1"/>
</dbReference>
<evidence type="ECO:0000256" key="2">
    <source>
        <dbReference type="ARBA" id="ARBA00023136"/>
    </source>
</evidence>
<dbReference type="Proteomes" id="UP000887116">
    <property type="component" value="Unassembled WGS sequence"/>
</dbReference>
<evidence type="ECO:0000313" key="5">
    <source>
        <dbReference type="EMBL" id="GFQ94011.1"/>
    </source>
</evidence>
<gene>
    <name evidence="5" type="primary">VTA1</name>
    <name evidence="5" type="ORF">TNCT_624681</name>
</gene>
<dbReference type="InterPro" id="IPR044538">
    <property type="entry name" value="Vta1-like"/>
</dbReference>
<keyword evidence="6" id="KW-1185">Reference proteome</keyword>
<dbReference type="Gene3D" id="1.25.40.270">
    <property type="entry name" value="Vacuolar protein sorting-associated protein vta1"/>
    <property type="match status" value="1"/>
</dbReference>
<comment type="caution">
    <text evidence="5">The sequence shown here is derived from an EMBL/GenBank/DDBJ whole genome shotgun (WGS) entry which is preliminary data.</text>
</comment>
<evidence type="ECO:0000256" key="1">
    <source>
        <dbReference type="ARBA" id="ARBA00004308"/>
    </source>
</evidence>
<dbReference type="AlphaFoldDB" id="A0A8X6L3D4"/>
<dbReference type="OrthoDB" id="391137at2759"/>
<dbReference type="InterPro" id="IPR023175">
    <property type="entry name" value="Vta1/CALS_N_sf"/>
</dbReference>
<evidence type="ECO:0000259" key="4">
    <source>
        <dbReference type="Pfam" id="PF04652"/>
    </source>
</evidence>
<dbReference type="EMBL" id="BMAO01024240">
    <property type="protein sequence ID" value="GFQ94011.1"/>
    <property type="molecule type" value="Genomic_DNA"/>
</dbReference>
<dbReference type="InterPro" id="IPR039431">
    <property type="entry name" value="Vta1/CALS_N"/>
</dbReference>
<dbReference type="GO" id="GO:0032511">
    <property type="term" value="P:late endosome to vacuole transport via multivesicular body sorting pathway"/>
    <property type="evidence" value="ECO:0007669"/>
    <property type="project" value="InterPro"/>
</dbReference>
<evidence type="ECO:0000313" key="6">
    <source>
        <dbReference type="Proteomes" id="UP000887116"/>
    </source>
</evidence>
<organism evidence="5 6">
    <name type="scientific">Trichonephila clavata</name>
    <name type="common">Joro spider</name>
    <name type="synonym">Nephila clavata</name>
    <dbReference type="NCBI Taxonomy" id="2740835"/>
    <lineage>
        <taxon>Eukaryota</taxon>
        <taxon>Metazoa</taxon>
        <taxon>Ecdysozoa</taxon>
        <taxon>Arthropoda</taxon>
        <taxon>Chelicerata</taxon>
        <taxon>Arachnida</taxon>
        <taxon>Araneae</taxon>
        <taxon>Araneomorphae</taxon>
        <taxon>Entelegynae</taxon>
        <taxon>Araneoidea</taxon>
        <taxon>Nephilidae</taxon>
        <taxon>Trichonephila</taxon>
    </lineage>
</organism>
<feature type="compositionally biased region" description="Polar residues" evidence="3">
    <location>
        <begin position="260"/>
        <end position="282"/>
    </location>
</feature>
<keyword evidence="2" id="KW-0472">Membrane</keyword>
<feature type="region of interest" description="Disordered" evidence="3">
    <location>
        <begin position="249"/>
        <end position="284"/>
    </location>
</feature>
<sequence length="308" mass="34572">MLYTHKKKIKVRASAKPSFPLKSKTGLLVVFKASTPNLKSIQPYLKIAEEHEKRDPAITYWCRLYAVQTGLKLNDKSPENSAFFIKLMDWLESVKKVKRDDETISNEVVAQAHIENYALKLFLWADNEDRSGRFNKNVVKAFYTAGFIYDIVNTFGEPSEEVLHHRKYAKWKSTYIHNCLKNGITPVPGPMALEGEKDEEEELANLLAESERKPMNNPLPQQPPAPYPAGGLFNLPQIPNSQFDAFNLPVPGAQAPPSTPNGSNQISPTTSSNNICPEQGNQGDAILRPEDYHKAQKYCKWAGSALTV</sequence>
<protein>
    <submittedName>
        <fullName evidence="5">Vacuolar protein sorting-associated protein VTA1 homolog</fullName>
    </submittedName>
</protein>
<comment type="subcellular location">
    <subcellularLocation>
        <location evidence="1">Endomembrane system</location>
    </subcellularLocation>
</comment>
<dbReference type="PANTHER" id="PTHR46009:SF1">
    <property type="entry name" value="VACUOLAR PROTEIN SORTING-ASSOCIATED PROTEIN VTA1 HOMOLOG"/>
    <property type="match status" value="1"/>
</dbReference>
<dbReference type="GO" id="GO:0005771">
    <property type="term" value="C:multivesicular body"/>
    <property type="evidence" value="ECO:0007669"/>
    <property type="project" value="TreeGrafter"/>
</dbReference>
<evidence type="ECO:0000256" key="3">
    <source>
        <dbReference type="SAM" id="MobiDB-lite"/>
    </source>
</evidence>